<dbReference type="Pfam" id="PF19085">
    <property type="entry name" value="Choline_bind_2"/>
    <property type="match status" value="1"/>
</dbReference>
<evidence type="ECO:0000313" key="2">
    <source>
        <dbReference type="EMBL" id="QUN36146.1"/>
    </source>
</evidence>
<dbReference type="Proteomes" id="UP000679373">
    <property type="component" value="Chromosome"/>
</dbReference>
<reference evidence="2" key="1">
    <citation type="submission" date="2021-04" db="EMBL/GenBank/DDBJ databases">
        <title>Complete genome sequence of the type strain Clostridium beijerinckii NRRL B-598.</title>
        <authorList>
            <person name="Sedlar K."/>
            <person name="Branska B."/>
            <person name="Bezdicek M."/>
            <person name="Nykrynova M."/>
            <person name="Lengerova M."/>
            <person name="Skutkova H."/>
            <person name="Patakova P."/>
        </authorList>
    </citation>
    <scope>NUCLEOTIDE SEQUENCE</scope>
    <source>
        <strain evidence="2">DSM 791</strain>
    </source>
</reference>
<name>A0AB74VI97_CLOBE</name>
<protein>
    <recommendedName>
        <fullName evidence="4">Cell wall binding repeat-containing protein</fullName>
    </recommendedName>
</protein>
<dbReference type="Gene3D" id="2.10.270.10">
    <property type="entry name" value="Cholin Binding"/>
    <property type="match status" value="1"/>
</dbReference>
<keyword evidence="3" id="KW-1185">Reference proteome</keyword>
<dbReference type="EMBL" id="CP073653">
    <property type="protein sequence ID" value="QUN36146.1"/>
    <property type="molecule type" value="Genomic_DNA"/>
</dbReference>
<evidence type="ECO:0000256" key="1">
    <source>
        <dbReference type="ARBA" id="ARBA00022737"/>
    </source>
</evidence>
<sequence>MITNKWIKFKSYAYGKEKSYWYYFGDDGKKLKNTVTPDGFKVDSDGKWIQY</sequence>
<accession>A0AB74VI97</accession>
<dbReference type="GeneID" id="66343820"/>
<keyword evidence="1" id="KW-0677">Repeat</keyword>
<dbReference type="SUPFAM" id="SSF69360">
    <property type="entry name" value="Cell wall binding repeat"/>
    <property type="match status" value="1"/>
</dbReference>
<gene>
    <name evidence="2" type="ORF">KEC93_04815</name>
</gene>
<organism evidence="2 3">
    <name type="scientific">Clostridium beijerinckii</name>
    <name type="common">Clostridium MP</name>
    <dbReference type="NCBI Taxonomy" id="1520"/>
    <lineage>
        <taxon>Bacteria</taxon>
        <taxon>Bacillati</taxon>
        <taxon>Bacillota</taxon>
        <taxon>Clostridia</taxon>
        <taxon>Eubacteriales</taxon>
        <taxon>Clostridiaceae</taxon>
        <taxon>Clostridium</taxon>
    </lineage>
</organism>
<dbReference type="InterPro" id="IPR018337">
    <property type="entry name" value="Cell_wall/Cho-bd_repeat"/>
</dbReference>
<dbReference type="AlphaFoldDB" id="A0AB74VI97"/>
<evidence type="ECO:0000313" key="3">
    <source>
        <dbReference type="Proteomes" id="UP000679373"/>
    </source>
</evidence>
<dbReference type="RefSeq" id="WP_172462742.1">
    <property type="nucleotide sequence ID" value="NZ_BKAK01000008.1"/>
</dbReference>
<proteinExistence type="predicted"/>
<evidence type="ECO:0008006" key="4">
    <source>
        <dbReference type="Google" id="ProtNLM"/>
    </source>
</evidence>